<evidence type="ECO:0000313" key="3">
    <source>
        <dbReference type="EnsemblMetazoa" id="XP_019762005.1"/>
    </source>
</evidence>
<organism evidence="3 4">
    <name type="scientific">Dendroctonus ponderosae</name>
    <name type="common">Mountain pine beetle</name>
    <dbReference type="NCBI Taxonomy" id="77166"/>
    <lineage>
        <taxon>Eukaryota</taxon>
        <taxon>Metazoa</taxon>
        <taxon>Ecdysozoa</taxon>
        <taxon>Arthropoda</taxon>
        <taxon>Hexapoda</taxon>
        <taxon>Insecta</taxon>
        <taxon>Pterygota</taxon>
        <taxon>Neoptera</taxon>
        <taxon>Endopterygota</taxon>
        <taxon>Coleoptera</taxon>
        <taxon>Polyphaga</taxon>
        <taxon>Cucujiformia</taxon>
        <taxon>Curculionidae</taxon>
        <taxon>Scolytinae</taxon>
        <taxon>Dendroctonus</taxon>
    </lineage>
</organism>
<keyword evidence="4" id="KW-1185">Reference proteome</keyword>
<dbReference type="Gene3D" id="1.20.58.120">
    <property type="entry name" value="BAG domain"/>
    <property type="match status" value="1"/>
</dbReference>
<dbReference type="GO" id="GO:0051087">
    <property type="term" value="F:protein-folding chaperone binding"/>
    <property type="evidence" value="ECO:0007669"/>
    <property type="project" value="InterPro"/>
</dbReference>
<name>A0AAR5PLU6_DENPD</name>
<feature type="coiled-coil region" evidence="1">
    <location>
        <begin position="301"/>
        <end position="355"/>
    </location>
</feature>
<dbReference type="EnsemblMetazoa" id="XM_019906445.1">
    <property type="protein sequence ID" value="XP_019762004.1"/>
    <property type="gene ID" value="LOC109538971"/>
</dbReference>
<sequence>MGNNQTKIRDEEQLRSIRREVKSISTSVKLSRKNISQVNKEHIVEKLAKCTNEVSALNGRVKRKDIEGTLKNISETMEEVLSMETNQLDSGAVESDSFVNVPLSQTRSASLGSLRSIKKSANTKSIASSRSGPSLRDIEGKVEQLKFQIPTAISNRDTAQLRDHQKTIVSMTAALDMIPLNEADSLTIRRKDDLNKKLGELYRKLTRVLRQDDNFKNSPKTHMARSDLAQIEMAIAKNDSLMDALLKQKYADFSQVRNNMIEINKHLATVVIVDKEVKERVGLLSQKLSETARNLDQVMARREFDSKLTKLSESYERLMRNLEPNSNSDDTLINLEVLQASLESLEEIDEKSKNRKKELLSHISSSIKKITQTLEQYSDRNIVKGIVEDNVILRRNLKSNDKEFTVIDQFINYWTNVKGNFNVNAYSNLSLLRIDSVLEDMQVSINDLRIQIAKKCNTNPPSNERLSKKRSQSVPKLNTKDSSDETDLIKTSAKIYSIPKHEVRSNEQQNQSLNFNQVENIKLHVHEIKLDMNNNSNKIIIKNKLEECQNLLAEYVNDSNQAVANNAKLVLEEINEIATKIVLENFKEKLPSLSKRTQNLKGTTNFEWVQTLKTELLQIQLDLKNLNIPSKYESLLQEKAYLLNEVRANIDILDKNDSLLKKQEAERAEQLKCMLQELKGKVPNFSGISGGVQYNQIERGLNKLLLNIGELSSKPLSNTLTQEIEKLSKILESRASQPQSFKKSTEHDTTEGEHIEMLKIKNALLQLKLDIDQAAVGSIDDCLRFQTRLDLIKFELSQIVVKSNENLAKEKEIYMSETETLMKVINMKISPGKEPLKLKPPELSEYKANKEIEKIEQAFENIREKISNSTTEQAKHEFYQFANDIRNQKKMLERYDVEPESELYQKQANMIEGMEAYIEILEKEAADINFIFNMEKRSKELEEEFANDPQSKLPELEGELESVRIGLHQYNMSSSNQILTENKLKLEHQTDLLMQKLEELKQNQAQLKDDKKEKAAIENVKQNIKMIAPQIHSFVGIKSSNEYYKLNETIIRSSLALDEILVNKGELHNSRIKLLKELHTLGNILDERTNQTEQIFEIERALNEISDVLKQNVGNDFKMNIIERMEEIGKRLANLQLAVDLVPRQEACAKRVIMLQQQIEKCSSKYTNSSSAEYLPKTYSLGSSKTSSSSGNIEHENDDILTAISTRIEDIAKLIENTKSDNELQQLDDALIELAVQLKKINYPAHMNEQSTLNNLQQRIDFLTDIIEGKMQDYDRFNSIRQEVDLLREKLSKSLPWEVIDQIDERLNQLLLDLKKIPNSSLKADIDQCMHLIIRLTKHIGEAKISNNNKTS</sequence>
<evidence type="ECO:0008006" key="5">
    <source>
        <dbReference type="Google" id="ProtNLM"/>
    </source>
</evidence>
<evidence type="ECO:0000256" key="2">
    <source>
        <dbReference type="SAM" id="MobiDB-lite"/>
    </source>
</evidence>
<evidence type="ECO:0000313" key="4">
    <source>
        <dbReference type="Proteomes" id="UP000019118"/>
    </source>
</evidence>
<dbReference type="GeneID" id="109538971"/>
<feature type="coiled-coil region" evidence="1">
    <location>
        <begin position="845"/>
        <end position="872"/>
    </location>
</feature>
<dbReference type="EnsemblMetazoa" id="XM_019906446.1">
    <property type="protein sequence ID" value="XP_019762005.1"/>
    <property type="gene ID" value="LOC109538971"/>
</dbReference>
<feature type="region of interest" description="Disordered" evidence="2">
    <location>
        <begin position="459"/>
        <end position="484"/>
    </location>
</feature>
<evidence type="ECO:0000256" key="1">
    <source>
        <dbReference type="SAM" id="Coils"/>
    </source>
</evidence>
<dbReference type="InterPro" id="IPR036533">
    <property type="entry name" value="BAG_dom_sf"/>
</dbReference>
<reference evidence="4" key="1">
    <citation type="journal article" date="2013" name="Genome Biol.">
        <title>Draft genome of the mountain pine beetle, Dendroctonus ponderosae Hopkins, a major forest pest.</title>
        <authorList>
            <person name="Keeling C.I."/>
            <person name="Yuen M.M."/>
            <person name="Liao N.Y."/>
            <person name="Docking T.R."/>
            <person name="Chan S.K."/>
            <person name="Taylor G.A."/>
            <person name="Palmquist D.L."/>
            <person name="Jackman S.D."/>
            <person name="Nguyen A."/>
            <person name="Li M."/>
            <person name="Henderson H."/>
            <person name="Janes J.K."/>
            <person name="Zhao Y."/>
            <person name="Pandoh P."/>
            <person name="Moore R."/>
            <person name="Sperling F.A."/>
            <person name="Huber D.P."/>
            <person name="Birol I."/>
            <person name="Jones S.J."/>
            <person name="Bohlmann J."/>
        </authorList>
    </citation>
    <scope>NUCLEOTIDE SEQUENCE</scope>
</reference>
<dbReference type="KEGG" id="dpa:109538971"/>
<protein>
    <recommendedName>
        <fullName evidence="5">KASH domain-containing protein</fullName>
    </recommendedName>
</protein>
<dbReference type="Proteomes" id="UP000019118">
    <property type="component" value="Unassembled WGS sequence"/>
</dbReference>
<dbReference type="SUPFAM" id="SSF63491">
    <property type="entry name" value="BAG domain"/>
    <property type="match status" value="1"/>
</dbReference>
<accession>A0AAR5PLU6</accession>
<keyword evidence="1" id="KW-0175">Coiled coil</keyword>
<feature type="coiled-coil region" evidence="1">
    <location>
        <begin position="983"/>
        <end position="1020"/>
    </location>
</feature>
<reference evidence="3" key="2">
    <citation type="submission" date="2024-08" db="UniProtKB">
        <authorList>
            <consortium name="EnsemblMetazoa"/>
        </authorList>
    </citation>
    <scope>IDENTIFICATION</scope>
</reference>
<proteinExistence type="predicted"/>